<dbReference type="GO" id="GO:0005886">
    <property type="term" value="C:plasma membrane"/>
    <property type="evidence" value="ECO:0007669"/>
    <property type="project" value="UniProtKB-SubCell"/>
</dbReference>
<keyword evidence="12 14" id="KW-0012">Acyltransferase</keyword>
<comment type="pathway">
    <text evidence="3">Lipid metabolism.</text>
</comment>
<feature type="domain" description="Phospholipid/glycerol acyltransferase" evidence="15">
    <location>
        <begin position="313"/>
        <end position="440"/>
    </location>
</feature>
<feature type="short sequence motif" description="HXXXXD motif" evidence="14">
    <location>
        <begin position="318"/>
        <end position="323"/>
    </location>
</feature>
<sequence length="835" mass="95367">MNTHPIKPGFLASLKLRWHQMLESILHTWVRTRVLPDPLADLDIDPERPVCYMLDSYALSSLLILDRVCRKHDMPRPLLPLQLDRGAIKRSYGVLKRKRGLIIQRTRPRTHSEILKHLLDRVCDGDQTDVQIVPVTILLGRAPDKETGIAKIFFSESWEIGGRLRRLFSTLVNGRNTFVRFSQPISLRQMADEGIGPGRTLRKISRILRVHFAQVRTAAIGPDLSHRRTVIDTILLSPTVEKAIDDHASANKVSVHKAWKRARAHAFEIAADYSYAFVRVASMALSWFWNRIYDGVDLHHFRDFQKIASDYEVIYVPCHRSHIDYLLVSYFIYHNGFVPPHVAAGVNLNLPGVGRFLRKGGAFFVRRTFRSQKLYAAVFNEYLSRILAQGTSIEYFVEGTRSRTGRLLSPKAGMLSMTVRGFLRSPVRPILFQPIYIGYERLVEGRSYTAELSGKAKKSESLGDLFKVFGVLRRKYGKVHVSFAEPVFLNDLLDKHEPSWKEGVNPDQRPAWLNPLIDRLGNQIMTGMNEAAHVNATNLLAVILLAAPKHALGRAELLTQLDLYLDLLRNCRYSDRVTFTDQSPDEIIDHGIELEFLQSREHPLGDIIEIKPDQAVLLTYFRNNISHLVALPSLIAASLLNARRVERERLRRIASALYPFLKHELYLPWDEAGFLRAMNGTIRWMKRQGLLLDNGDDDHLERTEGSTEEALQLQMLGRALLQTFERYFITIAVLAKNGSGSLTRAQLERLCILTAQRISLLSEFDAPEFYDRSLFRQFIELLKQRDVLVTGPEGRLEFDDTIESITEDAKTLLSKDIRHGIIRVAPQVLQKADTD</sequence>
<dbReference type="Pfam" id="PF01553">
    <property type="entry name" value="Acyltransferase"/>
    <property type="match status" value="1"/>
</dbReference>
<dbReference type="Pfam" id="PF19277">
    <property type="entry name" value="GPAT_C"/>
    <property type="match status" value="1"/>
</dbReference>
<protein>
    <recommendedName>
        <fullName evidence="6 14">Glycerol-3-phosphate acyltransferase</fullName>
        <shortName evidence="14">GPAT</shortName>
        <ecNumber evidence="5 14">2.3.1.15</ecNumber>
    </recommendedName>
</protein>
<comment type="pathway">
    <text evidence="2 14">Phospholipid metabolism; CDP-diacylglycerol biosynthesis; CDP-diacylglycerol from sn-glycerol 3-phosphate: step 1/3.</text>
</comment>
<keyword evidence="10 14" id="KW-0594">Phospholipid biosynthesis</keyword>
<keyword evidence="7 14" id="KW-1003">Cell membrane</keyword>
<dbReference type="EC" id="2.3.1.15" evidence="5 14"/>
<evidence type="ECO:0000313" key="17">
    <source>
        <dbReference type="Proteomes" id="UP001359886"/>
    </source>
</evidence>
<dbReference type="NCBIfam" id="TIGR03703">
    <property type="entry name" value="plsB"/>
    <property type="match status" value="1"/>
</dbReference>
<evidence type="ECO:0000256" key="10">
    <source>
        <dbReference type="ARBA" id="ARBA00023209"/>
    </source>
</evidence>
<evidence type="ECO:0000256" key="14">
    <source>
        <dbReference type="HAMAP-Rule" id="MF_00393"/>
    </source>
</evidence>
<comment type="domain">
    <text evidence="14">The HXXXXD motif is essential for acyltransferase activity and may constitute the binding site for the phosphate moiety of the glycerol-3-phosphate.</text>
</comment>
<dbReference type="PIRSF" id="PIRSF000437">
    <property type="entry name" value="GPAT_DHAPAT"/>
    <property type="match status" value="1"/>
</dbReference>
<dbReference type="CDD" id="cd07993">
    <property type="entry name" value="LPLAT_DHAPAT-like"/>
    <property type="match status" value="1"/>
</dbReference>
<evidence type="ECO:0000256" key="9">
    <source>
        <dbReference type="ARBA" id="ARBA00023136"/>
    </source>
</evidence>
<evidence type="ECO:0000256" key="11">
    <source>
        <dbReference type="ARBA" id="ARBA00023264"/>
    </source>
</evidence>
<evidence type="ECO:0000256" key="4">
    <source>
        <dbReference type="ARBA" id="ARBA00007937"/>
    </source>
</evidence>
<evidence type="ECO:0000256" key="12">
    <source>
        <dbReference type="ARBA" id="ARBA00023315"/>
    </source>
</evidence>
<evidence type="ECO:0000259" key="15">
    <source>
        <dbReference type="SMART" id="SM00563"/>
    </source>
</evidence>
<dbReference type="Proteomes" id="UP001359886">
    <property type="component" value="Unassembled WGS sequence"/>
</dbReference>
<evidence type="ECO:0000256" key="7">
    <source>
        <dbReference type="ARBA" id="ARBA00022475"/>
    </source>
</evidence>
<dbReference type="SUPFAM" id="SSF69593">
    <property type="entry name" value="Glycerol-3-phosphate (1)-acyltransferase"/>
    <property type="match status" value="1"/>
</dbReference>
<keyword evidence="8 14" id="KW-0808">Transferase</keyword>
<evidence type="ECO:0000256" key="8">
    <source>
        <dbReference type="ARBA" id="ARBA00022679"/>
    </source>
</evidence>
<dbReference type="RefSeq" id="WP_354694286.1">
    <property type="nucleotide sequence ID" value="NZ_JAZHOG010000003.1"/>
</dbReference>
<dbReference type="InterPro" id="IPR002123">
    <property type="entry name" value="Plipid/glycerol_acylTrfase"/>
</dbReference>
<keyword evidence="11 14" id="KW-1208">Phospholipid metabolism</keyword>
<keyword evidence="9 14" id="KW-0472">Membrane</keyword>
<comment type="similarity">
    <text evidence="4 14">Belongs to the GPAT/DAPAT family.</text>
</comment>
<dbReference type="PANTHER" id="PTHR12563">
    <property type="entry name" value="GLYCEROL-3-PHOSPHATE ACYLTRANSFERASE"/>
    <property type="match status" value="1"/>
</dbReference>
<evidence type="ECO:0000256" key="5">
    <source>
        <dbReference type="ARBA" id="ARBA00013113"/>
    </source>
</evidence>
<dbReference type="EMBL" id="JAZHOG010000003">
    <property type="protein sequence ID" value="MEJ8566964.1"/>
    <property type="molecule type" value="Genomic_DNA"/>
</dbReference>
<dbReference type="InterPro" id="IPR022284">
    <property type="entry name" value="GPAT/DHAPAT"/>
</dbReference>
<accession>A0AAW9RC72</accession>
<evidence type="ECO:0000256" key="6">
    <source>
        <dbReference type="ARBA" id="ARBA00013432"/>
    </source>
</evidence>
<evidence type="ECO:0000256" key="3">
    <source>
        <dbReference type="ARBA" id="ARBA00005189"/>
    </source>
</evidence>
<dbReference type="GO" id="GO:0016024">
    <property type="term" value="P:CDP-diacylglycerol biosynthetic process"/>
    <property type="evidence" value="ECO:0007669"/>
    <property type="project" value="UniProtKB-UniRule"/>
</dbReference>
<keyword evidence="14" id="KW-0443">Lipid metabolism</keyword>
<comment type="subcellular location">
    <subcellularLocation>
        <location evidence="1 14">Cell membrane</location>
        <topology evidence="1 14">Peripheral membrane protein</topology>
        <orientation evidence="1 14">Cytoplasmic side</orientation>
    </subcellularLocation>
</comment>
<evidence type="ECO:0000256" key="1">
    <source>
        <dbReference type="ARBA" id="ARBA00004413"/>
    </source>
</evidence>
<dbReference type="InterPro" id="IPR041728">
    <property type="entry name" value="GPAT/DHAPAT_LPLAT"/>
</dbReference>
<evidence type="ECO:0000256" key="2">
    <source>
        <dbReference type="ARBA" id="ARBA00004765"/>
    </source>
</evidence>
<dbReference type="AlphaFoldDB" id="A0AAW9RC72"/>
<gene>
    <name evidence="14 16" type="primary">plsB</name>
    <name evidence="16" type="ORF">V3330_04955</name>
</gene>
<keyword evidence="17" id="KW-1185">Reference proteome</keyword>
<dbReference type="GO" id="GO:0004366">
    <property type="term" value="F:glycerol-3-phosphate O-acyltransferase activity"/>
    <property type="evidence" value="ECO:0007669"/>
    <property type="project" value="UniProtKB-UniRule"/>
</dbReference>
<keyword evidence="14" id="KW-0444">Lipid biosynthesis</keyword>
<dbReference type="NCBIfam" id="NF003441">
    <property type="entry name" value="PRK04974.1"/>
    <property type="match status" value="1"/>
</dbReference>
<comment type="catalytic activity">
    <reaction evidence="13 14">
        <text>sn-glycerol 3-phosphate + an acyl-CoA = a 1-acyl-sn-glycero-3-phosphate + CoA</text>
        <dbReference type="Rhea" id="RHEA:15325"/>
        <dbReference type="ChEBI" id="CHEBI:57287"/>
        <dbReference type="ChEBI" id="CHEBI:57597"/>
        <dbReference type="ChEBI" id="CHEBI:57970"/>
        <dbReference type="ChEBI" id="CHEBI:58342"/>
        <dbReference type="EC" id="2.3.1.15"/>
    </reaction>
</comment>
<comment type="caution">
    <text evidence="16">The sequence shown here is derived from an EMBL/GenBank/DDBJ whole genome shotgun (WGS) entry which is preliminary data.</text>
</comment>
<dbReference type="InterPro" id="IPR045520">
    <property type="entry name" value="GPAT/DHAPAT_C"/>
</dbReference>
<evidence type="ECO:0000256" key="13">
    <source>
        <dbReference type="ARBA" id="ARBA00048427"/>
    </source>
</evidence>
<proteinExistence type="inferred from homology"/>
<dbReference type="SMART" id="SM00563">
    <property type="entry name" value="PlsC"/>
    <property type="match status" value="1"/>
</dbReference>
<dbReference type="HAMAP" id="MF_00393">
    <property type="entry name" value="Glyc3P_acyltrans"/>
    <property type="match status" value="1"/>
</dbReference>
<name>A0AAW9RC72_9GAMM</name>
<dbReference type="GO" id="GO:0006631">
    <property type="term" value="P:fatty acid metabolic process"/>
    <property type="evidence" value="ECO:0007669"/>
    <property type="project" value="TreeGrafter"/>
</dbReference>
<evidence type="ECO:0000313" key="16">
    <source>
        <dbReference type="EMBL" id="MEJ8566964.1"/>
    </source>
</evidence>
<organism evidence="16 17">
    <name type="scientific">Elongatibacter sediminis</name>
    <dbReference type="NCBI Taxonomy" id="3119006"/>
    <lineage>
        <taxon>Bacteria</taxon>
        <taxon>Pseudomonadati</taxon>
        <taxon>Pseudomonadota</taxon>
        <taxon>Gammaproteobacteria</taxon>
        <taxon>Chromatiales</taxon>
        <taxon>Wenzhouxiangellaceae</taxon>
        <taxon>Elongatibacter</taxon>
    </lineage>
</organism>
<dbReference type="PANTHER" id="PTHR12563:SF17">
    <property type="entry name" value="DIHYDROXYACETONE PHOSPHATE ACYLTRANSFERASE"/>
    <property type="match status" value="1"/>
</dbReference>
<dbReference type="InterPro" id="IPR028354">
    <property type="entry name" value="GPAT_PlsB"/>
</dbReference>
<dbReference type="PIRSF" id="PIRSF500064">
    <property type="entry name" value="GPAT"/>
    <property type="match status" value="1"/>
</dbReference>
<reference evidence="16 17" key="1">
    <citation type="submission" date="2024-02" db="EMBL/GenBank/DDBJ databases">
        <title>A novel Wenzhouxiangellaceae bacterium, isolated from coastal sediments.</title>
        <authorList>
            <person name="Du Z.-J."/>
            <person name="Ye Y.-Q."/>
            <person name="Zhang X.-Y."/>
        </authorList>
    </citation>
    <scope>NUCLEOTIDE SEQUENCE [LARGE SCALE GENOMIC DNA]</scope>
    <source>
        <strain evidence="16 17">CH-27</strain>
    </source>
</reference>